<name>A0ABS2SG21_9PSEU</name>
<protein>
    <recommendedName>
        <fullName evidence="3">HTH cro/C1-type domain-containing protein</fullName>
    </recommendedName>
</protein>
<keyword evidence="2" id="KW-1185">Reference proteome</keyword>
<comment type="caution">
    <text evidence="1">The sequence shown here is derived from an EMBL/GenBank/DDBJ whole genome shotgun (WGS) entry which is preliminary data.</text>
</comment>
<proteinExistence type="predicted"/>
<evidence type="ECO:0008006" key="3">
    <source>
        <dbReference type="Google" id="ProtNLM"/>
    </source>
</evidence>
<organism evidence="1 2">
    <name type="scientific">Saccharothrix algeriensis</name>
    <dbReference type="NCBI Taxonomy" id="173560"/>
    <lineage>
        <taxon>Bacteria</taxon>
        <taxon>Bacillati</taxon>
        <taxon>Actinomycetota</taxon>
        <taxon>Actinomycetes</taxon>
        <taxon>Pseudonocardiales</taxon>
        <taxon>Pseudonocardiaceae</taxon>
        <taxon>Saccharothrix</taxon>
    </lineage>
</organism>
<dbReference type="Proteomes" id="UP001195724">
    <property type="component" value="Unassembled WGS sequence"/>
</dbReference>
<gene>
    <name evidence="1" type="ORF">JOE68_006072</name>
</gene>
<accession>A0ABS2SG21</accession>
<evidence type="ECO:0000313" key="2">
    <source>
        <dbReference type="Proteomes" id="UP001195724"/>
    </source>
</evidence>
<sequence length="100" mass="10892">MPVKPDHSSSKRPESYTIRLRVGTLDRAALLAGFKSDYALAKAMGVSRSTIGRVRHGDLQPGPAFIGGVLVALAPMQFNDLFEVVPCARKAREEKPCPDR</sequence>
<dbReference type="RefSeq" id="WP_307819990.1">
    <property type="nucleotide sequence ID" value="NZ_JAFBCL010000001.1"/>
</dbReference>
<dbReference type="EMBL" id="JAFBCL010000001">
    <property type="protein sequence ID" value="MBM7815207.1"/>
    <property type="molecule type" value="Genomic_DNA"/>
</dbReference>
<reference evidence="1 2" key="1">
    <citation type="submission" date="2021-01" db="EMBL/GenBank/DDBJ databases">
        <title>Sequencing the genomes of 1000 actinobacteria strains.</title>
        <authorList>
            <person name="Klenk H.-P."/>
        </authorList>
    </citation>
    <scope>NUCLEOTIDE SEQUENCE [LARGE SCALE GENOMIC DNA]</scope>
    <source>
        <strain evidence="1 2">DSM 44581</strain>
    </source>
</reference>
<evidence type="ECO:0000313" key="1">
    <source>
        <dbReference type="EMBL" id="MBM7815207.1"/>
    </source>
</evidence>